<keyword evidence="9" id="KW-1185">Reference proteome</keyword>
<keyword evidence="4 5" id="KW-0413">Isomerase</keyword>
<comment type="function">
    <text evidence="5">Responsible for synthesis of pseudouridine from uracil-55 in the psi GC loop of transfer RNAs.</text>
</comment>
<dbReference type="HAMAP" id="MF_01080">
    <property type="entry name" value="TruB_bact"/>
    <property type="match status" value="1"/>
</dbReference>
<dbReference type="RefSeq" id="WP_205002356.1">
    <property type="nucleotide sequence ID" value="NZ_JAFBER010000002.1"/>
</dbReference>
<evidence type="ECO:0000256" key="1">
    <source>
        <dbReference type="ARBA" id="ARBA00000385"/>
    </source>
</evidence>
<feature type="active site" description="Nucleophile" evidence="5">
    <location>
        <position position="41"/>
    </location>
</feature>
<name>A0ABS2PX05_9BACL</name>
<evidence type="ECO:0000256" key="4">
    <source>
        <dbReference type="ARBA" id="ARBA00023235"/>
    </source>
</evidence>
<protein>
    <recommendedName>
        <fullName evidence="5">tRNA pseudouridine synthase B</fullName>
        <ecNumber evidence="5">5.4.99.25</ecNumber>
    </recommendedName>
    <alternativeName>
        <fullName evidence="5">tRNA pseudouridine(55) synthase</fullName>
        <shortName evidence="5">Psi55 synthase</shortName>
    </alternativeName>
    <alternativeName>
        <fullName evidence="5">tRNA pseudouridylate synthase</fullName>
    </alternativeName>
    <alternativeName>
        <fullName evidence="5">tRNA-uridine isomerase</fullName>
    </alternativeName>
</protein>
<evidence type="ECO:0000259" key="6">
    <source>
        <dbReference type="Pfam" id="PF01509"/>
    </source>
</evidence>
<dbReference type="Gene3D" id="3.30.2350.10">
    <property type="entry name" value="Pseudouridine synthase"/>
    <property type="match status" value="1"/>
</dbReference>
<dbReference type="Pfam" id="PF01509">
    <property type="entry name" value="TruB_N"/>
    <property type="match status" value="1"/>
</dbReference>
<comment type="similarity">
    <text evidence="2 5">Belongs to the pseudouridine synthase TruB family. Type 1 subfamily.</text>
</comment>
<dbReference type="InterPro" id="IPR014780">
    <property type="entry name" value="tRNA_psdUridine_synth_TruB"/>
</dbReference>
<dbReference type="CDD" id="cd02573">
    <property type="entry name" value="PseudoU_synth_EcTruB"/>
    <property type="match status" value="1"/>
</dbReference>
<feature type="domain" description="tRNA pseudouridylate synthase B C-terminal" evidence="7">
    <location>
        <begin position="180"/>
        <end position="223"/>
    </location>
</feature>
<evidence type="ECO:0000256" key="3">
    <source>
        <dbReference type="ARBA" id="ARBA00022694"/>
    </source>
</evidence>
<gene>
    <name evidence="5" type="primary">truB</name>
    <name evidence="8" type="ORF">JOD45_000584</name>
</gene>
<dbReference type="EMBL" id="JAFBER010000002">
    <property type="protein sequence ID" value="MBM7644391.1"/>
    <property type="molecule type" value="Genomic_DNA"/>
</dbReference>
<dbReference type="InterPro" id="IPR020103">
    <property type="entry name" value="PsdUridine_synth_cat_dom_sf"/>
</dbReference>
<proteinExistence type="inferred from homology"/>
<dbReference type="EC" id="5.4.99.25" evidence="5"/>
<comment type="caution">
    <text evidence="8">The sequence shown here is derived from an EMBL/GenBank/DDBJ whole genome shotgun (WGS) entry which is preliminary data.</text>
</comment>
<evidence type="ECO:0000313" key="9">
    <source>
        <dbReference type="Proteomes" id="UP000808914"/>
    </source>
</evidence>
<dbReference type="InterPro" id="IPR002501">
    <property type="entry name" value="PsdUridine_synth_N"/>
</dbReference>
<dbReference type="Pfam" id="PF16198">
    <property type="entry name" value="TruB_C_2"/>
    <property type="match status" value="1"/>
</dbReference>
<keyword evidence="3 5" id="KW-0819">tRNA processing</keyword>
<organism evidence="8 9">
    <name type="scientific">Scopulibacillus daqui</name>
    <dbReference type="NCBI Taxonomy" id="1469162"/>
    <lineage>
        <taxon>Bacteria</taxon>
        <taxon>Bacillati</taxon>
        <taxon>Bacillota</taxon>
        <taxon>Bacilli</taxon>
        <taxon>Bacillales</taxon>
        <taxon>Sporolactobacillaceae</taxon>
        <taxon>Scopulibacillus</taxon>
    </lineage>
</organism>
<feature type="domain" description="Pseudouridine synthase II N-terminal" evidence="6">
    <location>
        <begin position="26"/>
        <end position="179"/>
    </location>
</feature>
<dbReference type="GO" id="GO:0160148">
    <property type="term" value="F:tRNA pseudouridine(55) synthase activity"/>
    <property type="evidence" value="ECO:0007669"/>
    <property type="project" value="UniProtKB-EC"/>
</dbReference>
<evidence type="ECO:0000313" key="8">
    <source>
        <dbReference type="EMBL" id="MBM7644391.1"/>
    </source>
</evidence>
<dbReference type="NCBIfam" id="TIGR00431">
    <property type="entry name" value="TruB"/>
    <property type="match status" value="1"/>
</dbReference>
<sequence length="301" mass="34016">MTDYHGILPLYKPKGMTSHDCVFKLRKLLNTKKIGHTGTLDPEVDGVLPMCIGRATKISEYLTAYPKSYDGVISLGTATTTEDQTGDIIEQKNVAEPIPRKKVEDVFKQFTGHIEQQPPMYSAVKVKGKKLYEYAREGIEVERPVRSVTIYQLQMTDNEKDYFEKEIPFFVDCSKGTYVRTLAVDIGRSLGYPAHLAKLTRTRSGPFHLKECYTFDRIEKAAEENNVQSILTSIGKGLAFMASWVVDDKTADLVANGAVLPKTKDFQNDVFAVYNRFGDCLAIYKQHPKKKQYIKPVKVLI</sequence>
<evidence type="ECO:0000259" key="7">
    <source>
        <dbReference type="Pfam" id="PF16198"/>
    </source>
</evidence>
<evidence type="ECO:0000256" key="2">
    <source>
        <dbReference type="ARBA" id="ARBA00005642"/>
    </source>
</evidence>
<accession>A0ABS2PX05</accession>
<evidence type="ECO:0000256" key="5">
    <source>
        <dbReference type="HAMAP-Rule" id="MF_01080"/>
    </source>
</evidence>
<dbReference type="SUPFAM" id="SSF55120">
    <property type="entry name" value="Pseudouridine synthase"/>
    <property type="match status" value="1"/>
</dbReference>
<dbReference type="PANTHER" id="PTHR13767">
    <property type="entry name" value="TRNA-PSEUDOURIDINE SYNTHASE"/>
    <property type="match status" value="1"/>
</dbReference>
<dbReference type="PANTHER" id="PTHR13767:SF2">
    <property type="entry name" value="PSEUDOURIDYLATE SYNTHASE TRUB1"/>
    <property type="match status" value="1"/>
</dbReference>
<dbReference type="Proteomes" id="UP000808914">
    <property type="component" value="Unassembled WGS sequence"/>
</dbReference>
<comment type="catalytic activity">
    <reaction evidence="1 5">
        <text>uridine(55) in tRNA = pseudouridine(55) in tRNA</text>
        <dbReference type="Rhea" id="RHEA:42532"/>
        <dbReference type="Rhea" id="RHEA-COMP:10101"/>
        <dbReference type="Rhea" id="RHEA-COMP:10102"/>
        <dbReference type="ChEBI" id="CHEBI:65314"/>
        <dbReference type="ChEBI" id="CHEBI:65315"/>
        <dbReference type="EC" id="5.4.99.25"/>
    </reaction>
</comment>
<reference evidence="8 9" key="1">
    <citation type="submission" date="2021-01" db="EMBL/GenBank/DDBJ databases">
        <title>Genomic Encyclopedia of Type Strains, Phase IV (KMG-IV): sequencing the most valuable type-strain genomes for metagenomic binning, comparative biology and taxonomic classification.</title>
        <authorList>
            <person name="Goeker M."/>
        </authorList>
    </citation>
    <scope>NUCLEOTIDE SEQUENCE [LARGE SCALE GENOMIC DNA]</scope>
    <source>
        <strain evidence="8 9">DSM 28236</strain>
    </source>
</reference>
<dbReference type="InterPro" id="IPR032819">
    <property type="entry name" value="TruB_C"/>
</dbReference>